<dbReference type="PANTHER" id="PTHR23416:SF78">
    <property type="entry name" value="LIPOPOLYSACCHARIDE BIOSYNTHESIS O-ACETYL TRANSFERASE WBBJ-RELATED"/>
    <property type="match status" value="1"/>
</dbReference>
<dbReference type="OrthoDB" id="2643438at2"/>
<sequence>MVGRLLQLSRAARFRLWAVVTAARLRRLGGRLVLEVDEVPRLLGLPTVEIDGYPGTLTLRIGREVKLGSGLVIDLAHGKDGTIDLGDRVVFQNGVRLQPWGGAIRLGVAAQIRDRCELKSAGELVLGERAICGRNVTLHCEERLELGAKVGLAERVTVIDSDHGFDGSDTFFMDQPVRSTPVLVGANSFVSTNGVVLRGSVIGENSVVAAGAVVNGGTYPPQSILGGIPARVLKSLADGAHAAT</sequence>
<dbReference type="InterPro" id="IPR011004">
    <property type="entry name" value="Trimer_LpxA-like_sf"/>
</dbReference>
<dbReference type="SUPFAM" id="SSF51161">
    <property type="entry name" value="Trimeric LpxA-like enzymes"/>
    <property type="match status" value="1"/>
</dbReference>
<proteinExistence type="predicted"/>
<protein>
    <recommendedName>
        <fullName evidence="3">Acyltransferase</fullName>
    </recommendedName>
</protein>
<dbReference type="EMBL" id="PYYB01000004">
    <property type="protein sequence ID" value="PTL54883.1"/>
    <property type="molecule type" value="Genomic_DNA"/>
</dbReference>
<reference evidence="1 2" key="1">
    <citation type="submission" date="2018-03" db="EMBL/GenBank/DDBJ databases">
        <title>Aquarubrobacter algicola gen. nov., sp. nov., a novel actinobacterium isolated from shallow eutrophic lake during the end of cyanobacterial harmful algal blooms.</title>
        <authorList>
            <person name="Chun S.J."/>
        </authorList>
    </citation>
    <scope>NUCLEOTIDE SEQUENCE [LARGE SCALE GENOMIC DNA]</scope>
    <source>
        <strain evidence="1 2">Seoho-28</strain>
    </source>
</reference>
<accession>A0A2T4UCC8</accession>
<dbReference type="Proteomes" id="UP000240739">
    <property type="component" value="Unassembled WGS sequence"/>
</dbReference>
<gene>
    <name evidence="1" type="ORF">C7Y72_20100</name>
</gene>
<organism evidence="1 2">
    <name type="scientific">Paraconexibacter algicola</name>
    <dbReference type="NCBI Taxonomy" id="2133960"/>
    <lineage>
        <taxon>Bacteria</taxon>
        <taxon>Bacillati</taxon>
        <taxon>Actinomycetota</taxon>
        <taxon>Thermoleophilia</taxon>
        <taxon>Solirubrobacterales</taxon>
        <taxon>Paraconexibacteraceae</taxon>
        <taxon>Paraconexibacter</taxon>
    </lineage>
</organism>
<dbReference type="CDD" id="cd04647">
    <property type="entry name" value="LbH_MAT_like"/>
    <property type="match status" value="1"/>
</dbReference>
<dbReference type="InterPro" id="IPR051159">
    <property type="entry name" value="Hexapeptide_acetyltransf"/>
</dbReference>
<keyword evidence="2" id="KW-1185">Reference proteome</keyword>
<dbReference type="PANTHER" id="PTHR23416">
    <property type="entry name" value="SIALIC ACID SYNTHASE-RELATED"/>
    <property type="match status" value="1"/>
</dbReference>
<name>A0A2T4UCC8_9ACTN</name>
<evidence type="ECO:0000313" key="2">
    <source>
        <dbReference type="Proteomes" id="UP000240739"/>
    </source>
</evidence>
<dbReference type="Gene3D" id="2.160.10.10">
    <property type="entry name" value="Hexapeptide repeat proteins"/>
    <property type="match status" value="1"/>
</dbReference>
<evidence type="ECO:0008006" key="3">
    <source>
        <dbReference type="Google" id="ProtNLM"/>
    </source>
</evidence>
<dbReference type="AlphaFoldDB" id="A0A2T4UCC8"/>
<dbReference type="RefSeq" id="WP_107570983.1">
    <property type="nucleotide sequence ID" value="NZ_PYYB01000004.1"/>
</dbReference>
<comment type="caution">
    <text evidence="1">The sequence shown here is derived from an EMBL/GenBank/DDBJ whole genome shotgun (WGS) entry which is preliminary data.</text>
</comment>
<evidence type="ECO:0000313" key="1">
    <source>
        <dbReference type="EMBL" id="PTL54883.1"/>
    </source>
</evidence>